<keyword evidence="3" id="KW-1185">Reference proteome</keyword>
<organism evidence="2 3">
    <name type="scientific">Nocardia xishanensis</name>
    <dbReference type="NCBI Taxonomy" id="238964"/>
    <lineage>
        <taxon>Bacteria</taxon>
        <taxon>Bacillati</taxon>
        <taxon>Actinomycetota</taxon>
        <taxon>Actinomycetes</taxon>
        <taxon>Mycobacteriales</taxon>
        <taxon>Nocardiaceae</taxon>
        <taxon>Nocardia</taxon>
    </lineage>
</organism>
<feature type="transmembrane region" description="Helical" evidence="1">
    <location>
        <begin position="66"/>
        <end position="86"/>
    </location>
</feature>
<feature type="transmembrane region" description="Helical" evidence="1">
    <location>
        <begin position="92"/>
        <end position="114"/>
    </location>
</feature>
<evidence type="ECO:0000256" key="1">
    <source>
        <dbReference type="SAM" id="Phobius"/>
    </source>
</evidence>
<keyword evidence="1" id="KW-1133">Transmembrane helix</keyword>
<keyword evidence="1" id="KW-0472">Membrane</keyword>
<dbReference type="Proteomes" id="UP001611415">
    <property type="component" value="Unassembled WGS sequence"/>
</dbReference>
<comment type="caution">
    <text evidence="2">The sequence shown here is derived from an EMBL/GenBank/DDBJ whole genome shotgun (WGS) entry which is preliminary data.</text>
</comment>
<evidence type="ECO:0008006" key="4">
    <source>
        <dbReference type="Google" id="ProtNLM"/>
    </source>
</evidence>
<sequence>MRKPVKGATRLRGAFVGSASGAVSIAAHALGGGVISPEQSSVALLIGACAAVGVLVGSLRTRAGLLQLMGLLAIGQGIGHTALALAPGHHHGAHATVPMLLAHLAAIPVGALLIRGAEAAVGRAASSVRRAMRVLGALLVPAPPTVVLVTARDAAIPRKLLLGSGIGTRGPPVHL</sequence>
<accession>A0ABW7X117</accession>
<proteinExistence type="predicted"/>
<gene>
    <name evidence="2" type="ORF">ACH49W_15555</name>
</gene>
<evidence type="ECO:0000313" key="2">
    <source>
        <dbReference type="EMBL" id="MFI2474791.1"/>
    </source>
</evidence>
<feature type="transmembrane region" description="Helical" evidence="1">
    <location>
        <begin position="41"/>
        <end position="59"/>
    </location>
</feature>
<name>A0ABW7X117_9NOCA</name>
<evidence type="ECO:0000313" key="3">
    <source>
        <dbReference type="Proteomes" id="UP001611415"/>
    </source>
</evidence>
<keyword evidence="1" id="KW-0812">Transmembrane</keyword>
<feature type="transmembrane region" description="Helical" evidence="1">
    <location>
        <begin position="12"/>
        <end position="35"/>
    </location>
</feature>
<feature type="transmembrane region" description="Helical" evidence="1">
    <location>
        <begin position="134"/>
        <end position="151"/>
    </location>
</feature>
<dbReference type="EMBL" id="JBIRYO010000008">
    <property type="protein sequence ID" value="MFI2474791.1"/>
    <property type="molecule type" value="Genomic_DNA"/>
</dbReference>
<protein>
    <recommendedName>
        <fullName evidence="4">YtxH domain-containing protein</fullName>
    </recommendedName>
</protein>
<dbReference type="RefSeq" id="WP_357402251.1">
    <property type="nucleotide sequence ID" value="NZ_JBEYCD010000003.1"/>
</dbReference>
<reference evidence="2 3" key="1">
    <citation type="submission" date="2024-10" db="EMBL/GenBank/DDBJ databases">
        <title>The Natural Products Discovery Center: Release of the First 8490 Sequenced Strains for Exploring Actinobacteria Biosynthetic Diversity.</title>
        <authorList>
            <person name="Kalkreuter E."/>
            <person name="Kautsar S.A."/>
            <person name="Yang D."/>
            <person name="Bader C.D."/>
            <person name="Teijaro C.N."/>
            <person name="Fluegel L."/>
            <person name="Davis C.M."/>
            <person name="Simpson J.R."/>
            <person name="Lauterbach L."/>
            <person name="Steele A.D."/>
            <person name="Gui C."/>
            <person name="Meng S."/>
            <person name="Li G."/>
            <person name="Viehrig K."/>
            <person name="Ye F."/>
            <person name="Su P."/>
            <person name="Kiefer A.F."/>
            <person name="Nichols A."/>
            <person name="Cepeda A.J."/>
            <person name="Yan W."/>
            <person name="Fan B."/>
            <person name="Jiang Y."/>
            <person name="Adhikari A."/>
            <person name="Zheng C.-J."/>
            <person name="Schuster L."/>
            <person name="Cowan T.M."/>
            <person name="Smanski M.J."/>
            <person name="Chevrette M.G."/>
            <person name="De Carvalho L.P.S."/>
            <person name="Shen B."/>
        </authorList>
    </citation>
    <scope>NUCLEOTIDE SEQUENCE [LARGE SCALE GENOMIC DNA]</scope>
    <source>
        <strain evidence="2 3">NPDC019275</strain>
    </source>
</reference>